<dbReference type="Proteomes" id="UP000567885">
    <property type="component" value="Unassembled WGS sequence"/>
</dbReference>
<protein>
    <submittedName>
        <fullName evidence="1">Uncharacterized protein</fullName>
    </submittedName>
</protein>
<evidence type="ECO:0000313" key="1">
    <source>
        <dbReference type="EMBL" id="KAF5663738.1"/>
    </source>
</evidence>
<sequence length="332" mass="36243">MCRETVTFAQCAPHDPPVLTFNCGKLHMIAQDRIVCEEAKGKCICYFGTCGRVEREVPTKGIDLSEVTKVRCASCVVREDKVGDRRTGREILESPLLERPAISQAGWGSHVRLLMNLWRDKATCPYHAEALSEFSMTKPIHDEPIDTVAPIEEAVQHAAEVHLPTETAHNAEASDHDTAEINTSSIEPICAGTPDINIESVAAITEWLATDPATSDHVESVSAGLISPKPMSIAPASDSGMGIKNGLDREIGLETSRWAPVKSSESEVEDLQAKDLQAEDVQVKDLQAEDGEQPRRVPKVNFAFDPNNADKLRDATQKFASLKSSFLLGKAF</sequence>
<gene>
    <name evidence="1" type="ORF">FHETE_7443</name>
</gene>
<dbReference type="OrthoDB" id="5072071at2759"/>
<dbReference type="AlphaFoldDB" id="A0A8H5WMP3"/>
<keyword evidence="2" id="KW-1185">Reference proteome</keyword>
<accession>A0A8H5WMP3</accession>
<comment type="caution">
    <text evidence="1">The sequence shown here is derived from an EMBL/GenBank/DDBJ whole genome shotgun (WGS) entry which is preliminary data.</text>
</comment>
<evidence type="ECO:0000313" key="2">
    <source>
        <dbReference type="Proteomes" id="UP000567885"/>
    </source>
</evidence>
<proteinExistence type="predicted"/>
<reference evidence="1 2" key="1">
    <citation type="submission" date="2020-05" db="EMBL/GenBank/DDBJ databases">
        <title>Identification and distribution of gene clusters putatively required for synthesis of sphingolipid metabolism inhibitors in phylogenetically diverse species of the filamentous fungus Fusarium.</title>
        <authorList>
            <person name="Kim H.-S."/>
            <person name="Busman M."/>
            <person name="Brown D.W."/>
            <person name="Divon H."/>
            <person name="Uhlig S."/>
            <person name="Proctor R.H."/>
        </authorList>
    </citation>
    <scope>NUCLEOTIDE SEQUENCE [LARGE SCALE GENOMIC DNA]</scope>
    <source>
        <strain evidence="1 2">NRRL 20693</strain>
    </source>
</reference>
<name>A0A8H5WMP3_FUSHE</name>
<dbReference type="EMBL" id="JAAGWQ010000143">
    <property type="protein sequence ID" value="KAF5663738.1"/>
    <property type="molecule type" value="Genomic_DNA"/>
</dbReference>
<organism evidence="1 2">
    <name type="scientific">Fusarium heterosporum</name>
    <dbReference type="NCBI Taxonomy" id="42747"/>
    <lineage>
        <taxon>Eukaryota</taxon>
        <taxon>Fungi</taxon>
        <taxon>Dikarya</taxon>
        <taxon>Ascomycota</taxon>
        <taxon>Pezizomycotina</taxon>
        <taxon>Sordariomycetes</taxon>
        <taxon>Hypocreomycetidae</taxon>
        <taxon>Hypocreales</taxon>
        <taxon>Nectriaceae</taxon>
        <taxon>Fusarium</taxon>
        <taxon>Fusarium heterosporum species complex</taxon>
    </lineage>
</organism>